<accession>A0A4Q2K0M8</accession>
<dbReference type="RefSeq" id="WP_129423731.1">
    <property type="nucleotide sequence ID" value="NZ_SDPW01000001.1"/>
</dbReference>
<gene>
    <name evidence="1" type="ORF">ET524_04920</name>
</gene>
<dbReference type="AlphaFoldDB" id="A0A4Q2K0M8"/>
<proteinExistence type="predicted"/>
<sequence length="195" mass="21664">MKVTNRLTHIATKVNFEAAMTEDQLKAAFESKDLASFPAMLDIKERTEEHVQMLSLDDLLSFAKASGVAAVTFDVTYFPHADDAEVARQLRGLASDLDISADVIKDVCAAEIQEYLDLDAKRDADVPVHSIVECYVGGTAFAWYGLSDYPRLKRVVLEKLAHGGQKAKRDFVLRASRAQVELMDDEDMPADIVLR</sequence>
<reference evidence="1 2" key="1">
    <citation type="submission" date="2019-01" db="EMBL/GenBank/DDBJ databases">
        <title>Senegalimassilia sp. nov. KGMB04484 isolated human feces.</title>
        <authorList>
            <person name="Han K.-I."/>
            <person name="Kim J.-S."/>
            <person name="Lee K.C."/>
            <person name="Suh M.K."/>
            <person name="Eom M.K."/>
            <person name="Lee J.H."/>
            <person name="Park S.-H."/>
            <person name="Kang S.W."/>
            <person name="Park J.-E."/>
            <person name="Oh B.S."/>
            <person name="Yu S.Y."/>
            <person name="Choi S.-H."/>
            <person name="Lee D.H."/>
            <person name="Yoon H."/>
            <person name="Kim B.-Y."/>
            <person name="Lee J.H."/>
            <person name="Lee J.-S."/>
        </authorList>
    </citation>
    <scope>NUCLEOTIDE SEQUENCE [LARGE SCALE GENOMIC DNA]</scope>
    <source>
        <strain evidence="1 2">KGMB04484</strain>
    </source>
</reference>
<keyword evidence="2" id="KW-1185">Reference proteome</keyword>
<dbReference type="EMBL" id="SDPW01000001">
    <property type="protein sequence ID" value="RXZ53898.1"/>
    <property type="molecule type" value="Genomic_DNA"/>
</dbReference>
<organism evidence="1 2">
    <name type="scientific">Senegalimassilia faecalis</name>
    <dbReference type="NCBI Taxonomy" id="2509433"/>
    <lineage>
        <taxon>Bacteria</taxon>
        <taxon>Bacillati</taxon>
        <taxon>Actinomycetota</taxon>
        <taxon>Coriobacteriia</taxon>
        <taxon>Coriobacteriales</taxon>
        <taxon>Coriobacteriaceae</taxon>
        <taxon>Senegalimassilia</taxon>
    </lineage>
</organism>
<evidence type="ECO:0000313" key="2">
    <source>
        <dbReference type="Proteomes" id="UP000293345"/>
    </source>
</evidence>
<evidence type="ECO:0000313" key="1">
    <source>
        <dbReference type="EMBL" id="RXZ53898.1"/>
    </source>
</evidence>
<name>A0A4Q2K0M8_9ACTN</name>
<protein>
    <submittedName>
        <fullName evidence="1">Uncharacterized protein</fullName>
    </submittedName>
</protein>
<dbReference type="OrthoDB" id="3173171at2"/>
<comment type="caution">
    <text evidence="1">The sequence shown here is derived from an EMBL/GenBank/DDBJ whole genome shotgun (WGS) entry which is preliminary data.</text>
</comment>
<dbReference type="Proteomes" id="UP000293345">
    <property type="component" value="Unassembled WGS sequence"/>
</dbReference>